<evidence type="ECO:0000313" key="2">
    <source>
        <dbReference type="EMBL" id="KAF0928199.1"/>
    </source>
</evidence>
<protein>
    <submittedName>
        <fullName evidence="2">Uncharacterized protein</fullName>
    </submittedName>
</protein>
<proteinExistence type="predicted"/>
<gene>
    <name evidence="2" type="ORF">E2562_038214</name>
</gene>
<comment type="caution">
    <text evidence="2">The sequence shown here is derived from an EMBL/GenBank/DDBJ whole genome shotgun (WGS) entry which is preliminary data.</text>
</comment>
<name>A0A6G1EUC2_9ORYZ</name>
<dbReference type="Proteomes" id="UP000479710">
    <property type="component" value="Unassembled WGS sequence"/>
</dbReference>
<reference evidence="2 3" key="1">
    <citation type="submission" date="2019-11" db="EMBL/GenBank/DDBJ databases">
        <title>Whole genome sequence of Oryza granulata.</title>
        <authorList>
            <person name="Li W."/>
        </authorList>
    </citation>
    <scope>NUCLEOTIDE SEQUENCE [LARGE SCALE GENOMIC DNA]</scope>
    <source>
        <strain evidence="3">cv. Menghai</strain>
        <tissue evidence="2">Leaf</tissue>
    </source>
</reference>
<keyword evidence="3" id="KW-1185">Reference proteome</keyword>
<sequence length="83" mass="9434">MEPFPVSKEPRGNFPTATRARRQRLKRRRAATLVVREEGHDAAQQLDVTPCEMASIDPTSVCNKPTMCAIVQRLSMQQMRSIH</sequence>
<evidence type="ECO:0000256" key="1">
    <source>
        <dbReference type="SAM" id="MobiDB-lite"/>
    </source>
</evidence>
<evidence type="ECO:0000313" key="3">
    <source>
        <dbReference type="Proteomes" id="UP000479710"/>
    </source>
</evidence>
<dbReference type="EMBL" id="SPHZ02000003">
    <property type="protein sequence ID" value="KAF0928199.1"/>
    <property type="molecule type" value="Genomic_DNA"/>
</dbReference>
<accession>A0A6G1EUC2</accession>
<dbReference type="AlphaFoldDB" id="A0A6G1EUC2"/>
<organism evidence="2 3">
    <name type="scientific">Oryza meyeriana var. granulata</name>
    <dbReference type="NCBI Taxonomy" id="110450"/>
    <lineage>
        <taxon>Eukaryota</taxon>
        <taxon>Viridiplantae</taxon>
        <taxon>Streptophyta</taxon>
        <taxon>Embryophyta</taxon>
        <taxon>Tracheophyta</taxon>
        <taxon>Spermatophyta</taxon>
        <taxon>Magnoliopsida</taxon>
        <taxon>Liliopsida</taxon>
        <taxon>Poales</taxon>
        <taxon>Poaceae</taxon>
        <taxon>BOP clade</taxon>
        <taxon>Oryzoideae</taxon>
        <taxon>Oryzeae</taxon>
        <taxon>Oryzinae</taxon>
        <taxon>Oryza</taxon>
        <taxon>Oryza meyeriana</taxon>
    </lineage>
</organism>
<feature type="region of interest" description="Disordered" evidence="1">
    <location>
        <begin position="1"/>
        <end position="24"/>
    </location>
</feature>